<dbReference type="InterPro" id="IPR012319">
    <property type="entry name" value="FPG_cat"/>
</dbReference>
<comment type="caution">
    <text evidence="12">The sequence shown here is derived from an EMBL/GenBank/DDBJ whole genome shotgun (WGS) entry which is preliminary data.</text>
</comment>
<feature type="region of interest" description="Disordered" evidence="10">
    <location>
        <begin position="253"/>
        <end position="277"/>
    </location>
</feature>
<dbReference type="Gene3D" id="3.20.190.10">
    <property type="entry name" value="MutM-like, N-terminal"/>
    <property type="match status" value="1"/>
</dbReference>
<dbReference type="PANTHER" id="PTHR22993:SF9">
    <property type="entry name" value="FORMAMIDOPYRIMIDINE-DNA GLYCOSYLASE"/>
    <property type="match status" value="1"/>
</dbReference>
<protein>
    <submittedName>
        <fullName evidence="12">Formamidopyrimidine-DNA glycosylase</fullName>
    </submittedName>
</protein>
<dbReference type="InterPro" id="IPR015886">
    <property type="entry name" value="H2TH_FPG"/>
</dbReference>
<feature type="region of interest" description="Disordered" evidence="10">
    <location>
        <begin position="391"/>
        <end position="414"/>
    </location>
</feature>
<evidence type="ECO:0000313" key="13">
    <source>
        <dbReference type="Proteomes" id="UP000013776"/>
    </source>
</evidence>
<dbReference type="GO" id="GO:0008270">
    <property type="term" value="F:zinc ion binding"/>
    <property type="evidence" value="ECO:0007669"/>
    <property type="project" value="InterPro"/>
</dbReference>
<dbReference type="Pfam" id="PF06831">
    <property type="entry name" value="H2TH"/>
    <property type="match status" value="1"/>
</dbReference>
<dbReference type="VEuPathDB" id="FungiDB:TAPDE_003553"/>
<keyword evidence="9" id="KW-0326">Glycosidase</keyword>
<keyword evidence="3" id="KW-0227">DNA damage</keyword>
<evidence type="ECO:0000259" key="11">
    <source>
        <dbReference type="PROSITE" id="PS51068"/>
    </source>
</evidence>
<dbReference type="InterPro" id="IPR035937">
    <property type="entry name" value="FPG_N"/>
</dbReference>
<proteinExistence type="inferred from homology"/>
<evidence type="ECO:0000256" key="5">
    <source>
        <dbReference type="ARBA" id="ARBA00023125"/>
    </source>
</evidence>
<dbReference type="PANTHER" id="PTHR22993">
    <property type="entry name" value="FORMAMIDOPYRIMIDINE-DNA GLYCOSYLASE"/>
    <property type="match status" value="1"/>
</dbReference>
<evidence type="ECO:0000256" key="7">
    <source>
        <dbReference type="ARBA" id="ARBA00023239"/>
    </source>
</evidence>
<dbReference type="GO" id="GO:0003906">
    <property type="term" value="F:DNA-(apurinic or apyrimidinic site) endonuclease activity"/>
    <property type="evidence" value="ECO:0007669"/>
    <property type="project" value="InterPro"/>
</dbReference>
<keyword evidence="7" id="KW-0456">Lyase</keyword>
<dbReference type="SMART" id="SM01232">
    <property type="entry name" value="H2TH"/>
    <property type="match status" value="1"/>
</dbReference>
<dbReference type="SMART" id="SM00898">
    <property type="entry name" value="Fapy_DNA_glyco"/>
    <property type="match status" value="1"/>
</dbReference>
<evidence type="ECO:0000256" key="3">
    <source>
        <dbReference type="ARBA" id="ARBA00022763"/>
    </source>
</evidence>
<evidence type="ECO:0000256" key="8">
    <source>
        <dbReference type="ARBA" id="ARBA00023268"/>
    </source>
</evidence>
<evidence type="ECO:0000256" key="6">
    <source>
        <dbReference type="ARBA" id="ARBA00023204"/>
    </source>
</evidence>
<keyword evidence="5" id="KW-0238">DNA-binding</keyword>
<dbReference type="GO" id="GO:0008534">
    <property type="term" value="F:oxidized purine nucleobase lesion DNA N-glycosylase activity"/>
    <property type="evidence" value="ECO:0007669"/>
    <property type="project" value="UniProtKB-EC"/>
</dbReference>
<dbReference type="AlphaFoldDB" id="R4XC04"/>
<accession>R4XC04</accession>
<dbReference type="GO" id="GO:0005634">
    <property type="term" value="C:nucleus"/>
    <property type="evidence" value="ECO:0007669"/>
    <property type="project" value="TreeGrafter"/>
</dbReference>
<dbReference type="STRING" id="1097556.R4XC04"/>
<comment type="catalytic activity">
    <reaction evidence="1">
        <text>Hydrolysis of DNA containing ring-opened 7-methylguanine residues, releasing 2,6-diamino-4-hydroxy-5-(N-methyl)formamidopyrimidine.</text>
        <dbReference type="EC" id="3.2.2.23"/>
    </reaction>
</comment>
<keyword evidence="4" id="KW-0378">Hydrolase</keyword>
<dbReference type="Proteomes" id="UP000013776">
    <property type="component" value="Unassembled WGS sequence"/>
</dbReference>
<dbReference type="GO" id="GO:0016829">
    <property type="term" value="F:lyase activity"/>
    <property type="evidence" value="ECO:0007669"/>
    <property type="project" value="UniProtKB-KW"/>
</dbReference>
<feature type="domain" description="Formamidopyrimidine-DNA glycosylase catalytic" evidence="11">
    <location>
        <begin position="2"/>
        <end position="127"/>
    </location>
</feature>
<keyword evidence="6" id="KW-0234">DNA repair</keyword>
<dbReference type="PROSITE" id="PS51068">
    <property type="entry name" value="FPG_CAT"/>
    <property type="match status" value="1"/>
</dbReference>
<evidence type="ECO:0000256" key="4">
    <source>
        <dbReference type="ARBA" id="ARBA00022801"/>
    </source>
</evidence>
<dbReference type="EMBL" id="CAHR02000141">
    <property type="protein sequence ID" value="CCG83346.1"/>
    <property type="molecule type" value="Genomic_DNA"/>
</dbReference>
<evidence type="ECO:0000313" key="12">
    <source>
        <dbReference type="EMBL" id="CCG83346.1"/>
    </source>
</evidence>
<keyword evidence="8" id="KW-0511">Multifunctional enzyme</keyword>
<evidence type="ECO:0000256" key="9">
    <source>
        <dbReference type="ARBA" id="ARBA00023295"/>
    </source>
</evidence>
<dbReference type="GO" id="GO:0006284">
    <property type="term" value="P:base-excision repair"/>
    <property type="evidence" value="ECO:0007669"/>
    <property type="project" value="InterPro"/>
</dbReference>
<evidence type="ECO:0000256" key="1">
    <source>
        <dbReference type="ARBA" id="ARBA00001668"/>
    </source>
</evidence>
<sequence>MPEIAEVYRAARILRKAALGKRIVRVDTIEDDLVFVGGATKFRKHVEGANVETVERYGKHFYMTLSNQISVVFHLGMSGYVHIKGEPPVAYRRKPKDPSLWPPKYWRFVLTLDDEEQFAFMDSRRFGRIKVLETSTPKLESPLKDLGYDAICNMATLEQFTAVTRKRKCPVKALLLNQKFLAGVGNWVADEILYQSKVHPAQVANTLSDDQIQRLYDNTIEVCNFAVSVDADHDKFPAHWLFKYRWGKSHAVRKRKGADSDEDDSDDMDGSKEVQPLGKTMIRADGKELNIQWITCGGRTSAFVVDEQILPVSTDEAVESPAAVSGKPISTVKMEVEESPARSRKKRVVAKRGQAVHVEEKEEEDEEHSIIPVTKVAKKVKKVMKIKFEGIETAEASETPPAGRRTSSRLRKVV</sequence>
<dbReference type="Gene3D" id="1.10.8.50">
    <property type="match status" value="1"/>
</dbReference>
<dbReference type="InterPro" id="IPR010979">
    <property type="entry name" value="Ribosomal_uS13-like_H2TH"/>
</dbReference>
<dbReference type="GO" id="GO:0003684">
    <property type="term" value="F:damaged DNA binding"/>
    <property type="evidence" value="ECO:0007669"/>
    <property type="project" value="InterPro"/>
</dbReference>
<evidence type="ECO:0000256" key="2">
    <source>
        <dbReference type="ARBA" id="ARBA00009409"/>
    </source>
</evidence>
<name>R4XC04_TAPDE</name>
<dbReference type="SUPFAM" id="SSF81624">
    <property type="entry name" value="N-terminal domain of MutM-like DNA repair proteins"/>
    <property type="match status" value="1"/>
</dbReference>
<dbReference type="SUPFAM" id="SSF46946">
    <property type="entry name" value="S13-like H2TH domain"/>
    <property type="match status" value="1"/>
</dbReference>
<dbReference type="Pfam" id="PF01149">
    <property type="entry name" value="Fapy_DNA_glyco"/>
    <property type="match status" value="1"/>
</dbReference>
<dbReference type="eggNOG" id="ENOG502QVDB">
    <property type="taxonomic scope" value="Eukaryota"/>
</dbReference>
<keyword evidence="13" id="KW-1185">Reference proteome</keyword>
<dbReference type="OrthoDB" id="444592at2759"/>
<organism evidence="12 13">
    <name type="scientific">Taphrina deformans (strain PYCC 5710 / ATCC 11124 / CBS 356.35 / IMI 108563 / JCM 9778 / NBRC 8474)</name>
    <name type="common">Peach leaf curl fungus</name>
    <name type="synonym">Lalaria deformans</name>
    <dbReference type="NCBI Taxonomy" id="1097556"/>
    <lineage>
        <taxon>Eukaryota</taxon>
        <taxon>Fungi</taxon>
        <taxon>Dikarya</taxon>
        <taxon>Ascomycota</taxon>
        <taxon>Taphrinomycotina</taxon>
        <taxon>Taphrinomycetes</taxon>
        <taxon>Taphrinales</taxon>
        <taxon>Taphrinaceae</taxon>
        <taxon>Taphrina</taxon>
    </lineage>
</organism>
<evidence type="ECO:0000256" key="10">
    <source>
        <dbReference type="SAM" id="MobiDB-lite"/>
    </source>
</evidence>
<comment type="similarity">
    <text evidence="2">Belongs to the FPG family.</text>
</comment>
<gene>
    <name evidence="12" type="ORF">TAPDE_003553</name>
</gene>
<reference evidence="12 13" key="1">
    <citation type="journal article" date="2013" name="MBio">
        <title>Genome sequencing of the plant pathogen Taphrina deformans, the causal agent of peach leaf curl.</title>
        <authorList>
            <person name="Cisse O.H."/>
            <person name="Almeida J.M.G.C.F."/>
            <person name="Fonseca A."/>
            <person name="Kumar A.A."/>
            <person name="Salojaervi J."/>
            <person name="Overmyer K."/>
            <person name="Hauser P.M."/>
            <person name="Pagni M."/>
        </authorList>
    </citation>
    <scope>NUCLEOTIDE SEQUENCE [LARGE SCALE GENOMIC DNA]</scope>
    <source>
        <strain evidence="13">PYCC 5710 / ATCC 11124 / CBS 356.35 / IMI 108563 / JCM 9778 / NBRC 8474</strain>
    </source>
</reference>